<dbReference type="InterPro" id="IPR055408">
    <property type="entry name" value="HEAT_MROH2B-like"/>
</dbReference>
<dbReference type="InterPro" id="IPR055406">
    <property type="entry name" value="HEAT_Maestro"/>
</dbReference>
<feature type="domain" description="Maestro-like HEAT-repeats" evidence="2">
    <location>
        <begin position="818"/>
        <end position="888"/>
    </location>
</feature>
<evidence type="ECO:0000259" key="4">
    <source>
        <dbReference type="Pfam" id="PF23227"/>
    </source>
</evidence>
<feature type="domain" description="Maestro/Maestro-like HEAT-repeats" evidence="4">
    <location>
        <begin position="1274"/>
        <end position="1368"/>
    </location>
</feature>
<dbReference type="Pfam" id="PF21047">
    <property type="entry name" value="HEAT_Maestro"/>
    <property type="match status" value="2"/>
</dbReference>
<dbReference type="InterPro" id="IPR048465">
    <property type="entry name" value="Maestro-like_HEAT"/>
</dbReference>
<evidence type="ECO:0000259" key="3">
    <source>
        <dbReference type="Pfam" id="PF23210"/>
    </source>
</evidence>
<protein>
    <submittedName>
        <fullName evidence="5">Maestro heat-like repeat-containing protein family member 1</fullName>
    </submittedName>
</protein>
<keyword evidence="1" id="KW-0677">Repeat</keyword>
<evidence type="ECO:0000256" key="1">
    <source>
        <dbReference type="ARBA" id="ARBA00022737"/>
    </source>
</evidence>
<proteinExistence type="predicted"/>
<dbReference type="InterPro" id="IPR016024">
    <property type="entry name" value="ARM-type_fold"/>
</dbReference>
<feature type="domain" description="MROH2B-like HEAT-repeats" evidence="3">
    <location>
        <begin position="366"/>
        <end position="794"/>
    </location>
</feature>
<dbReference type="EMBL" id="JAGFMF010011958">
    <property type="protein sequence ID" value="KAG8509169.1"/>
    <property type="molecule type" value="Genomic_DNA"/>
</dbReference>
<dbReference type="Pfam" id="PF23210">
    <property type="entry name" value="HEAT_Maestro_2"/>
    <property type="match status" value="2"/>
</dbReference>
<dbReference type="InterPro" id="IPR011989">
    <property type="entry name" value="ARM-like"/>
</dbReference>
<gene>
    <name evidence="5" type="ORF">J0S82_008112</name>
</gene>
<evidence type="ECO:0000313" key="6">
    <source>
        <dbReference type="Proteomes" id="UP000700334"/>
    </source>
</evidence>
<keyword evidence="6" id="KW-1185">Reference proteome</keyword>
<feature type="domain" description="MROH2B-like HEAT-repeats" evidence="3">
    <location>
        <begin position="159"/>
        <end position="342"/>
    </location>
</feature>
<dbReference type="GO" id="GO:0005737">
    <property type="term" value="C:cytoplasm"/>
    <property type="evidence" value="ECO:0007669"/>
    <property type="project" value="TreeGrafter"/>
</dbReference>
<name>A0A8J6DI13_GALPY</name>
<evidence type="ECO:0000259" key="2">
    <source>
        <dbReference type="Pfam" id="PF21047"/>
    </source>
</evidence>
<accession>A0A8J6DI13</accession>
<dbReference type="InterPro" id="IPR045206">
    <property type="entry name" value="Maestro_heat-like_prot"/>
</dbReference>
<organism evidence="5 6">
    <name type="scientific">Galemys pyrenaicus</name>
    <name type="common">Iberian desman</name>
    <name type="synonym">Pyrenean desman</name>
    <dbReference type="NCBI Taxonomy" id="202257"/>
    <lineage>
        <taxon>Eukaryota</taxon>
        <taxon>Metazoa</taxon>
        <taxon>Chordata</taxon>
        <taxon>Craniata</taxon>
        <taxon>Vertebrata</taxon>
        <taxon>Euteleostomi</taxon>
        <taxon>Mammalia</taxon>
        <taxon>Eutheria</taxon>
        <taxon>Laurasiatheria</taxon>
        <taxon>Eulipotyphla</taxon>
        <taxon>Talpidae</taxon>
        <taxon>Galemys</taxon>
    </lineage>
</organism>
<dbReference type="Gene3D" id="1.25.10.10">
    <property type="entry name" value="Leucine-rich Repeat Variant"/>
    <property type="match status" value="2"/>
</dbReference>
<reference evidence="5" key="1">
    <citation type="journal article" date="2021" name="Evol. Appl.">
        <title>The genome of the Pyrenean desman and the effects of bottlenecks and inbreeding on the genomic landscape of an endangered species.</title>
        <authorList>
            <person name="Escoda L."/>
            <person name="Castresana J."/>
        </authorList>
    </citation>
    <scope>NUCLEOTIDE SEQUENCE</scope>
    <source>
        <strain evidence="5">IBE-C5619</strain>
    </source>
</reference>
<dbReference type="SUPFAM" id="SSF48371">
    <property type="entry name" value="ARM repeat"/>
    <property type="match status" value="2"/>
</dbReference>
<feature type="domain" description="Maestro-like HEAT-repeats" evidence="2">
    <location>
        <begin position="941"/>
        <end position="1083"/>
    </location>
</feature>
<evidence type="ECO:0000313" key="5">
    <source>
        <dbReference type="EMBL" id="KAG8509169.1"/>
    </source>
</evidence>
<dbReference type="OrthoDB" id="1884734at2759"/>
<comment type="caution">
    <text evidence="5">The sequence shown here is derived from an EMBL/GenBank/DDBJ whole genome shotgun (WGS) entry which is preliminary data.</text>
</comment>
<dbReference type="Pfam" id="PF23227">
    <property type="entry name" value="HEAT_MROH2B_C"/>
    <property type="match status" value="1"/>
</dbReference>
<sequence>MAQPFVPLRVLQGSVYMQAVARPCVCLLCCASQRTCHIRPEASPPWSRDVSLVLSLSGTAHCIGTTWEHVLRLMRMAQEEDDMLALCHALSGLVISARKHLDLGANADEVMDITQEAVSIKAYHTLRVLFSCWPIKNKGKVAEQVLVIIGHLFFLIAPSKLKNQVNQLIRWLMMISPNVTPFLISQASRCLCQLVDSLALSGCGGVNLESQLENIMLMLFKQLSIKVNTSDPYSVQNSLLVLRTFSVLTKLYNDQMVFLIRKTLESKDPDMVVSALQVLMDLFHEVPQSEKLKNEVMHSTIVMVQEDLKPVRKALLSFIEMLGRHNYLALPQSSAILDYIVKLSESDSSVSKGQEPCTSPCQVSLPRLVTIMCEPNNVLAFVPLSRTVVEMALKAQSQGQAPYLTSFHLTPTQFVTPQNLLTSLMMLSQKPYREKDIGVSSLKLLLALHPITSLHPIINSDVGQLWMQEIPKMVQFLDEHTEKTLIQEKWEKWLLKFSSRSLMAINDDKWLEHLIRVILGKITYFSEAEEKTFLYKLFGFTLWTSSDKKLVQMMLTSLLQTTHESPTEREGIAEALSIVSMRHLKVVLDHLQVYCAVLTDRDSSYILQMPQEHQQREWGLVCGTIYLSYSRIISASKVSVYHHVDAILTSIPRHYYNCIVDKDKNLKLAYLDALTVLTNILSSHPMAFKFEFPHKSDIVTFMVELIKEEPLTSISSPIRQKAMNIITDFRMLRPLIEVEEKTELLRTCFKSVLCLPPTEVLQKEEFDSMEAQTSVNVLEDTLQALRRLMEALIVEMPTRTQHCLELLDTWMNSQKENERERAMWCTTRILGFIAKMKDLDKKIEFTRLGRLVRLLAMRCQDPVDNICFLSSQAVYNLYCILLRQKRMENFTCHPTPSSGSHFGLACPPPSAPPMIQRSERVGLGVFVSDLGRKKEGLWEEEGKSGVYSANVFYNSTFEIAKAFAEYFTEIQVTNLVLTAIECLTDSRAKVSLAAAQLMSAVLKERGKDVMKIEEVVEGILERLNSQLEPNTKEETLQAMCWLAGSNTHTVVPMLLHRPLPWDRINLNVWKAFGTLRESTISVLLLLISILEKPHPGEEALETALQPVAVACALCEMLSGSLSQEAIQELYPRLLLAVLYHLLWVIEQNAPPKMVVYSREGNLGSKSKPFDPTSCALEVVKLVILAAAYDGVVTYANHHRCWDLLSSPRFYYLGIMELTSGIVKNCEPAILHRILNLVRNLMYSPDNHWKVLARAFYAQLLWHRSVAQTLGQDFLGNLVKWIKESNLIMKEVGLRGISNLALHPQQSESLKSLVPFLRNFLKSEVRVTVQAVKSLRNIICHGKGMDAKVVFCNISKQLRPLINDVRARVPRPVGSSLGWG</sequence>
<dbReference type="PANTHER" id="PTHR23120">
    <property type="entry name" value="MAESTRO-RELATED HEAT DOMAIN-CONTAINING"/>
    <property type="match status" value="1"/>
</dbReference>
<dbReference type="Proteomes" id="UP000700334">
    <property type="component" value="Unassembled WGS sequence"/>
</dbReference>
<dbReference type="PANTHER" id="PTHR23120:SF45">
    <property type="entry name" value="MAESTRO HEAT LIKE REPEAT FAMILY MEMBER 1"/>
    <property type="match status" value="1"/>
</dbReference>